<protein>
    <submittedName>
        <fullName evidence="1">Uncharacterized protein</fullName>
    </submittedName>
</protein>
<accession>A0ABQ8TZQ8</accession>
<dbReference type="EMBL" id="JAJSOF020000001">
    <property type="protein sequence ID" value="KAJ4450994.1"/>
    <property type="molecule type" value="Genomic_DNA"/>
</dbReference>
<reference evidence="1 2" key="1">
    <citation type="journal article" date="2022" name="Allergy">
        <title>Genome assembly and annotation of Periplaneta americana reveal a comprehensive cockroach allergen profile.</title>
        <authorList>
            <person name="Wang L."/>
            <person name="Xiong Q."/>
            <person name="Saelim N."/>
            <person name="Wang L."/>
            <person name="Nong W."/>
            <person name="Wan A.T."/>
            <person name="Shi M."/>
            <person name="Liu X."/>
            <person name="Cao Q."/>
            <person name="Hui J.H.L."/>
            <person name="Sookrung N."/>
            <person name="Leung T.F."/>
            <person name="Tungtrongchitr A."/>
            <person name="Tsui S.K.W."/>
        </authorList>
    </citation>
    <scope>NUCLEOTIDE SEQUENCE [LARGE SCALE GENOMIC DNA]</scope>
    <source>
        <strain evidence="1">PWHHKU_190912</strain>
    </source>
</reference>
<comment type="caution">
    <text evidence="1">The sequence shown here is derived from an EMBL/GenBank/DDBJ whole genome shotgun (WGS) entry which is preliminary data.</text>
</comment>
<dbReference type="Proteomes" id="UP001148838">
    <property type="component" value="Unassembled WGS sequence"/>
</dbReference>
<keyword evidence="2" id="KW-1185">Reference proteome</keyword>
<evidence type="ECO:0000313" key="2">
    <source>
        <dbReference type="Proteomes" id="UP001148838"/>
    </source>
</evidence>
<organism evidence="1 2">
    <name type="scientific">Periplaneta americana</name>
    <name type="common">American cockroach</name>
    <name type="synonym">Blatta americana</name>
    <dbReference type="NCBI Taxonomy" id="6978"/>
    <lineage>
        <taxon>Eukaryota</taxon>
        <taxon>Metazoa</taxon>
        <taxon>Ecdysozoa</taxon>
        <taxon>Arthropoda</taxon>
        <taxon>Hexapoda</taxon>
        <taxon>Insecta</taxon>
        <taxon>Pterygota</taxon>
        <taxon>Neoptera</taxon>
        <taxon>Polyneoptera</taxon>
        <taxon>Dictyoptera</taxon>
        <taxon>Blattodea</taxon>
        <taxon>Blattoidea</taxon>
        <taxon>Blattidae</taxon>
        <taxon>Blattinae</taxon>
        <taxon>Periplaneta</taxon>
    </lineage>
</organism>
<gene>
    <name evidence="1" type="ORF">ANN_02429</name>
</gene>
<proteinExistence type="predicted"/>
<evidence type="ECO:0000313" key="1">
    <source>
        <dbReference type="EMBL" id="KAJ4450994.1"/>
    </source>
</evidence>
<name>A0ABQ8TZQ8_PERAM</name>
<sequence length="81" mass="8552">MAGLYEGGNGSLGSLKTTSLCTWGATIGSEIRLRKPAITGGGAHRAKHTIPPFWLDDHPPLLRHVGVRPAVGWSVLALRGL</sequence>